<dbReference type="InterPro" id="IPR048899">
    <property type="entry name" value="NMD_SH3"/>
</dbReference>
<comment type="similarity">
    <text evidence="1 7">Belongs to the NMD3 family.</text>
</comment>
<dbReference type="Pfam" id="PF21193">
    <property type="entry name" value="NMD_SH3"/>
    <property type="match status" value="1"/>
</dbReference>
<keyword evidence="3 7" id="KW-0813">Transport</keyword>
<name>A0ABY8THC0_TETOB</name>
<evidence type="ECO:0000256" key="1">
    <source>
        <dbReference type="ARBA" id="ARBA00009794"/>
    </source>
</evidence>
<feature type="region of interest" description="Disordered" evidence="8">
    <location>
        <begin position="495"/>
        <end position="556"/>
    </location>
</feature>
<dbReference type="PANTHER" id="PTHR12746:SF2">
    <property type="entry name" value="60S RIBOSOMAL EXPORT PROTEIN NMD3"/>
    <property type="match status" value="1"/>
</dbReference>
<evidence type="ECO:0000256" key="5">
    <source>
        <dbReference type="ARBA" id="ARBA00022927"/>
    </source>
</evidence>
<dbReference type="Pfam" id="PF21192">
    <property type="entry name" value="OB_NMD3"/>
    <property type="match status" value="1"/>
</dbReference>
<organism evidence="12 13">
    <name type="scientific">Tetradesmus obliquus</name>
    <name type="common">Green alga</name>
    <name type="synonym">Acutodesmus obliquus</name>
    <dbReference type="NCBI Taxonomy" id="3088"/>
    <lineage>
        <taxon>Eukaryota</taxon>
        <taxon>Viridiplantae</taxon>
        <taxon>Chlorophyta</taxon>
        <taxon>core chlorophytes</taxon>
        <taxon>Chlorophyceae</taxon>
        <taxon>CS clade</taxon>
        <taxon>Sphaeropleales</taxon>
        <taxon>Scenedesmaceae</taxon>
        <taxon>Tetradesmus</taxon>
    </lineage>
</organism>
<feature type="domain" description="Nmd3 N-terminal" evidence="9">
    <location>
        <begin position="21"/>
        <end position="250"/>
    </location>
</feature>
<feature type="domain" description="60S ribosomal export protein NMD3 SH3" evidence="11">
    <location>
        <begin position="253"/>
        <end position="299"/>
    </location>
</feature>
<keyword evidence="5 7" id="KW-0653">Protein transport</keyword>
<evidence type="ECO:0000256" key="6">
    <source>
        <dbReference type="ARBA" id="ARBA00023242"/>
    </source>
</evidence>
<sequence>MNQQGHAAVFHPQQTQGYVLCCLCGTNIMPNPANMCVNCIRSQVDITEGIQKQVTILWCKECGRYLQPPKHWVRAEPESKELLTFCTKRIRGLQKVKLVDAGFIWTEPHSKRLKVKLTIQDEVMNGTILQQGFVVEFVVENHMCLECNRANANPNSWTACVQVRQHVPHKRTFLYLEQLILRAGADAQCINIKDNHEGLDFFFANRAHGLKIIDFLQGVVPARFRSDKQLVSHDIHTSTYNYKYTFSVEIAPVCKDDLICLPAKLASSLGSLGPLVLCSRITNVLTLLDPTNLRAAHMEAPVYWRTPFQAMMSARQLVEYVVLDIEPLQGAAGSGYGAFAQGGTRWCLAEAQVARKSDFGRNDTVFYTKTHLGHILHPGDHALGYDIANANLVNMDFEAHVNRGGAVPDVVLVRKSYEEKRRKTRGRGGRSWKLKHLPIEAGEDRGRNEAAEAADRERFMEELEEDAEMRARVALYKAPAAAAAGAVPAAAAAVPAPRGMDSDEEDSEGELPQVPLDELLDDLEGLGLDDDEAAAAAAAAAGGQHHHEAGSDMMED</sequence>
<evidence type="ECO:0000259" key="9">
    <source>
        <dbReference type="Pfam" id="PF04981"/>
    </source>
</evidence>
<protein>
    <recommendedName>
        <fullName evidence="2 7">60S ribosomal export protein NMD3</fullName>
    </recommendedName>
</protein>
<evidence type="ECO:0000256" key="8">
    <source>
        <dbReference type="SAM" id="MobiDB-lite"/>
    </source>
</evidence>
<keyword evidence="6 7" id="KW-0539">Nucleus</keyword>
<evidence type="ECO:0000313" key="12">
    <source>
        <dbReference type="EMBL" id="WIA08458.1"/>
    </source>
</evidence>
<dbReference type="InterPro" id="IPR007064">
    <property type="entry name" value="Nmd3_N"/>
</dbReference>
<evidence type="ECO:0000256" key="7">
    <source>
        <dbReference type="RuleBase" id="RU364108"/>
    </source>
</evidence>
<dbReference type="PANTHER" id="PTHR12746">
    <property type="entry name" value="NONSENSE-MEDIATED MRNA DECAY PROTEIN 3"/>
    <property type="match status" value="1"/>
</dbReference>
<comment type="function">
    <text evidence="7">Acts as an adapter for the XPO1/CRM1-mediated export of the 60S ribosomal subunit.</text>
</comment>
<proteinExistence type="inferred from homology"/>
<evidence type="ECO:0000256" key="3">
    <source>
        <dbReference type="ARBA" id="ARBA00022448"/>
    </source>
</evidence>
<evidence type="ECO:0000256" key="2">
    <source>
        <dbReference type="ARBA" id="ARBA00017035"/>
    </source>
</evidence>
<evidence type="ECO:0000259" key="11">
    <source>
        <dbReference type="Pfam" id="PF21193"/>
    </source>
</evidence>
<evidence type="ECO:0000313" key="13">
    <source>
        <dbReference type="Proteomes" id="UP001244341"/>
    </source>
</evidence>
<dbReference type="InterPro" id="IPR039768">
    <property type="entry name" value="Nmd3"/>
</dbReference>
<dbReference type="Proteomes" id="UP001244341">
    <property type="component" value="Chromosome 1b"/>
</dbReference>
<feature type="compositionally biased region" description="Acidic residues" evidence="8">
    <location>
        <begin position="518"/>
        <end position="533"/>
    </location>
</feature>
<keyword evidence="4 7" id="KW-0963">Cytoplasm</keyword>
<dbReference type="Pfam" id="PF04981">
    <property type="entry name" value="NMD3"/>
    <property type="match status" value="1"/>
</dbReference>
<keyword evidence="13" id="KW-1185">Reference proteome</keyword>
<accession>A0ABY8THC0</accession>
<gene>
    <name evidence="12" type="ORF">OEZ85_007895</name>
</gene>
<reference evidence="12 13" key="1">
    <citation type="submission" date="2023-05" db="EMBL/GenBank/DDBJ databases">
        <title>A 100% complete, gapless, phased diploid assembly of the Scenedesmus obliquus UTEX 3031 genome.</title>
        <authorList>
            <person name="Biondi T.C."/>
            <person name="Hanschen E.R."/>
            <person name="Kwon T."/>
            <person name="Eng W."/>
            <person name="Kruse C.P.S."/>
            <person name="Koehler S.I."/>
            <person name="Kunde Y."/>
            <person name="Gleasner C.D."/>
            <person name="You Mak K.T."/>
            <person name="Polle J."/>
            <person name="Hovde B.T."/>
            <person name="Starkenburg S.R."/>
        </authorList>
    </citation>
    <scope>NUCLEOTIDE SEQUENCE [LARGE SCALE GENOMIC DNA]</scope>
    <source>
        <strain evidence="12 13">DOE0152z</strain>
    </source>
</reference>
<feature type="compositionally biased region" description="Low complexity" evidence="8">
    <location>
        <begin position="534"/>
        <end position="543"/>
    </location>
</feature>
<evidence type="ECO:0000259" key="10">
    <source>
        <dbReference type="Pfam" id="PF21192"/>
    </source>
</evidence>
<dbReference type="EMBL" id="CP126208">
    <property type="protein sequence ID" value="WIA08458.1"/>
    <property type="molecule type" value="Genomic_DNA"/>
</dbReference>
<feature type="domain" description="60S ribosomal export protein NMD3 OB-fold" evidence="10">
    <location>
        <begin position="317"/>
        <end position="415"/>
    </location>
</feature>
<evidence type="ECO:0000256" key="4">
    <source>
        <dbReference type="ARBA" id="ARBA00022490"/>
    </source>
</evidence>
<comment type="subcellular location">
    <subcellularLocation>
        <location evidence="7">Cytoplasm</location>
    </subcellularLocation>
    <subcellularLocation>
        <location evidence="7">Nucleus</location>
    </subcellularLocation>
</comment>
<dbReference type="InterPro" id="IPR048898">
    <property type="entry name" value="OB_NMD3"/>
</dbReference>